<reference evidence="2" key="1">
    <citation type="submission" date="2023-05" db="EMBL/GenBank/DDBJ databases">
        <authorList>
            <person name="Stuckert A."/>
        </authorList>
    </citation>
    <scope>NUCLEOTIDE SEQUENCE</scope>
</reference>
<feature type="compositionally biased region" description="Basic and acidic residues" evidence="1">
    <location>
        <begin position="97"/>
        <end position="106"/>
    </location>
</feature>
<feature type="compositionally biased region" description="Basic and acidic residues" evidence="1">
    <location>
        <begin position="141"/>
        <end position="162"/>
    </location>
</feature>
<evidence type="ECO:0000256" key="1">
    <source>
        <dbReference type="SAM" id="MobiDB-lite"/>
    </source>
</evidence>
<feature type="non-terminal residue" evidence="2">
    <location>
        <position position="162"/>
    </location>
</feature>
<evidence type="ECO:0000313" key="3">
    <source>
        <dbReference type="Proteomes" id="UP001162483"/>
    </source>
</evidence>
<dbReference type="Proteomes" id="UP001162483">
    <property type="component" value="Unassembled WGS sequence"/>
</dbReference>
<sequence length="162" mass="18366">MTDPQTMDEANIITEKILNFTLEIIYLITGEDYIVVKKTSVEHVTTKNMLSPHVLRSDKNNNKKILDVTCKITELLTGEDVTVCFSSEEEVEELEENKDLYKDIKTKNRPPATSPDGSSNENPPERCPQDNQVENLITIKVEVKEEAGEPSVRDDDLRKEGD</sequence>
<organism evidence="2 3">
    <name type="scientific">Staurois parvus</name>
    <dbReference type="NCBI Taxonomy" id="386267"/>
    <lineage>
        <taxon>Eukaryota</taxon>
        <taxon>Metazoa</taxon>
        <taxon>Chordata</taxon>
        <taxon>Craniata</taxon>
        <taxon>Vertebrata</taxon>
        <taxon>Euteleostomi</taxon>
        <taxon>Amphibia</taxon>
        <taxon>Batrachia</taxon>
        <taxon>Anura</taxon>
        <taxon>Neobatrachia</taxon>
        <taxon>Ranoidea</taxon>
        <taxon>Ranidae</taxon>
        <taxon>Staurois</taxon>
    </lineage>
</organism>
<comment type="caution">
    <text evidence="2">The sequence shown here is derived from an EMBL/GenBank/DDBJ whole genome shotgun (WGS) entry which is preliminary data.</text>
</comment>
<keyword evidence="3" id="KW-1185">Reference proteome</keyword>
<dbReference type="EMBL" id="CATNWA010000051">
    <property type="protein sequence ID" value="CAI9532336.1"/>
    <property type="molecule type" value="Genomic_DNA"/>
</dbReference>
<protein>
    <submittedName>
        <fullName evidence="2">Uncharacterized protein</fullName>
    </submittedName>
</protein>
<accession>A0ABN9A8K8</accession>
<gene>
    <name evidence="2" type="ORF">SPARVUS_LOCUS131601</name>
</gene>
<name>A0ABN9A8K8_9NEOB</name>
<evidence type="ECO:0000313" key="2">
    <source>
        <dbReference type="EMBL" id="CAI9532336.1"/>
    </source>
</evidence>
<proteinExistence type="predicted"/>
<feature type="region of interest" description="Disordered" evidence="1">
    <location>
        <begin position="95"/>
        <end position="162"/>
    </location>
</feature>